<dbReference type="InterPro" id="IPR019734">
    <property type="entry name" value="TPR_rpt"/>
</dbReference>
<dbReference type="OMA" id="VLARTWV"/>
<organism evidence="2 3">
    <name type="scientific">Leptomonas pyrrhocoris</name>
    <name type="common">Firebug parasite</name>
    <dbReference type="NCBI Taxonomy" id="157538"/>
    <lineage>
        <taxon>Eukaryota</taxon>
        <taxon>Discoba</taxon>
        <taxon>Euglenozoa</taxon>
        <taxon>Kinetoplastea</taxon>
        <taxon>Metakinetoplastina</taxon>
        <taxon>Trypanosomatida</taxon>
        <taxon>Trypanosomatidae</taxon>
        <taxon>Leishmaniinae</taxon>
        <taxon>Leptomonas</taxon>
    </lineage>
</organism>
<evidence type="ECO:0000313" key="3">
    <source>
        <dbReference type="Proteomes" id="UP000037923"/>
    </source>
</evidence>
<feature type="compositionally biased region" description="Low complexity" evidence="1">
    <location>
        <begin position="563"/>
        <end position="574"/>
    </location>
</feature>
<dbReference type="SUPFAM" id="SSF48452">
    <property type="entry name" value="TPR-like"/>
    <property type="match status" value="1"/>
</dbReference>
<dbReference type="PANTHER" id="PTHR10699:SF11">
    <property type="entry name" value="IGLOO, ISOFORM A"/>
    <property type="match status" value="1"/>
</dbReference>
<comment type="caution">
    <text evidence="2">The sequence shown here is derived from an EMBL/GenBank/DDBJ whole genome shotgun (WGS) entry which is preliminary data.</text>
</comment>
<dbReference type="SMART" id="SM00015">
    <property type="entry name" value="IQ"/>
    <property type="match status" value="20"/>
</dbReference>
<feature type="compositionally biased region" description="Low complexity" evidence="1">
    <location>
        <begin position="531"/>
        <end position="551"/>
    </location>
</feature>
<dbReference type="RefSeq" id="XP_015656722.1">
    <property type="nucleotide sequence ID" value="XM_015804744.1"/>
</dbReference>
<feature type="region of interest" description="Disordered" evidence="1">
    <location>
        <begin position="478"/>
        <end position="653"/>
    </location>
</feature>
<dbReference type="OrthoDB" id="2148418at2759"/>
<feature type="compositionally biased region" description="Low complexity" evidence="1">
    <location>
        <begin position="677"/>
        <end position="715"/>
    </location>
</feature>
<feature type="compositionally biased region" description="Polar residues" evidence="1">
    <location>
        <begin position="596"/>
        <end position="614"/>
    </location>
</feature>
<dbReference type="Gene3D" id="1.20.5.190">
    <property type="match status" value="3"/>
</dbReference>
<feature type="compositionally biased region" description="Polar residues" evidence="1">
    <location>
        <begin position="576"/>
        <end position="589"/>
    </location>
</feature>
<accession>A0A0M9FY05</accession>
<dbReference type="EMBL" id="LGTL01000014">
    <property type="protein sequence ID" value="KPA78283.1"/>
    <property type="molecule type" value="Genomic_DNA"/>
</dbReference>
<keyword evidence="3" id="KW-1185">Reference proteome</keyword>
<dbReference type="SMART" id="SM00028">
    <property type="entry name" value="TPR"/>
    <property type="match status" value="3"/>
</dbReference>
<proteinExistence type="predicted"/>
<gene>
    <name evidence="2" type="ORF">ABB37_06426</name>
</gene>
<sequence length="1819" mass="204190">MQSVSRTGNSAVTHWKVPPPTSISPNNTTEAILSNLSFLQRMVDVFEEQGNYAECVRSAESALLLRQANAATVVAALTARQQQQSQKKVNAAAAAALLNARGAATAAAAPRSSHDNVALVALTDSGDVLLPLEISRQAQDVVQRCNGYAVEALQHDQLDSAAFFLNRAMFLTDGDDDDIRDLRRGLPKGESWDPAPGSSDQWWWRRVLQPQQQQPASSMHASTSHKKSDVEDALDLAHEDVNTGASSEAAAATATALRACFSDTPHDQQLRLTLRASTLNHLGCLEQRRGRLGAAVIFFRMAIRTATQWEANAAGSASSDEEVAVAKASVASTYLNLCTVLNATGRHAEAVQACERVVSLLQQTMRETVVTASTTTAAAAVATTASTSRKQKADDGVLEPTSTQDLEQARVATMLVVAYYNLGVSLERQGAADRGNESHDNDDDGPQRAFQQAVQVSQAYHLVPASCRSIEAVMQTLGQPQQRKTADDGRSRQQNPEKVAAAAATVAQSSRPPSQNLSTHPSAHPLPRIGAPLATTTTTSATRRLPRQPASTLPPSPPPPPQSRRAASPTRPASGPVTSCTSNPSSTPLSILRPPSTDTHVSSSNARPGINGSTYPAPTKQSPPLPPPPQQQQQQPPTSFFTTSNAWNSPFAAAPPTPHFPAVLAPLIPPGGGGGAASARTALSTLPPAPPSATFAQPGAAGTNFAATAPPAFTRPSPPPPLPRSDLASAGSGRRAAERSIAAAATMGASSSSANPFGRRVFGSSSMSVSAGRASSPTPGGAMESSARSQRGGGVLSASARGPRNRLAAATSAAAASLNEVERSKRQKIIDRRLQREAAAADAALAEKMYQQLVSEKEKTEVERCRRAAVQIQRIWRGVLARTWVATLIRAAVCLQGAVRHFLVKARAEHARVAAEQLRIRAEESARQEAASRVLQARVRQFLRRLQIRREYRASHARLFYAARTIQRGYRVFCAQRAAQLAAQAEAHRREDEQRRFREKVAARRIQHAYSNYKAKRAELDAYQVQQRRVRSVVRIQAVVRGYMTRAWYAYYRVYRREQEVRSAAMQAKLVVIQSACRSICSAYYGQQRALRALLHMRAVQRDNAATKMQCMWRCHVAVIRRARLQAEHDRDVRHATRIQQWYRMCTQRRAFLVWRAEQRRVRAATRLQRWVRGCWQVAKAREFAAYHAELLRQQQLQRLQARAITVMQACAHACLSSQLVESVRNTYERDDAIGRRWQRVGRGFAARREMALERRAAYEVALKERETARRTAAVRVLQRTWRGAAAKEKVATMRREAAAASVVARAYRVYRARALLAERRASHEQQRADAAARRIQQAVRGFLYGRRAKEMDSYYRAEHLKKMRRLRRAEAAVMIQSQWRGYVTRRAVQEDRAIWQALSAAATAIQRAWKSRIARQQLHKLLAERIIERNQDSRAALTLQCFWRKELAARRVAHVRQETRRRLAAVSVLQSWWRMQMAQHEFARVRRRRREEAALEVYYAIQWEKHATLVNAILRQRYSQEVALHQHRHYLISQLSEEKRRRFLSRHEAATKIQALFRGHYERYYVRGLRAQVREEQRRAAELLARQQRAATTIQCAYRSAQARHALAELKQAEFDRVQASHTDYLESADPSEVVRELFWLNSTYQQREAALQRKKEAAKRRDAAARIQRSYRRHRARRVVATALDFHQQERAARLLQDYWRHHRDIRRIKEHQRRQAAATLLQSHIRGWMVRRSWPLYRSAIEAERQERVLVQDVLDRAAIVLQCFWRRVEAQRTAARRRSQRQAEHDTRARQEAATVIQEAFRRYQRRKKIVLLVI</sequence>
<dbReference type="Gene3D" id="1.25.40.10">
    <property type="entry name" value="Tetratricopeptide repeat domain"/>
    <property type="match status" value="1"/>
</dbReference>
<feature type="compositionally biased region" description="Pro residues" evidence="1">
    <location>
        <begin position="621"/>
        <end position="630"/>
    </location>
</feature>
<dbReference type="PROSITE" id="PS50096">
    <property type="entry name" value="IQ"/>
    <property type="match status" value="11"/>
</dbReference>
<evidence type="ECO:0000256" key="1">
    <source>
        <dbReference type="SAM" id="MobiDB-lite"/>
    </source>
</evidence>
<dbReference type="GeneID" id="26906715"/>
<evidence type="ECO:0000313" key="2">
    <source>
        <dbReference type="EMBL" id="KPA78283.1"/>
    </source>
</evidence>
<protein>
    <submittedName>
        <fullName evidence="2">Uncharacterized protein</fullName>
    </submittedName>
</protein>
<dbReference type="InterPro" id="IPR000048">
    <property type="entry name" value="IQ_motif_EF-hand-BS"/>
</dbReference>
<dbReference type="GO" id="GO:0005516">
    <property type="term" value="F:calmodulin binding"/>
    <property type="evidence" value="ECO:0007669"/>
    <property type="project" value="TreeGrafter"/>
</dbReference>
<feature type="compositionally biased region" description="Polar residues" evidence="1">
    <location>
        <begin position="1"/>
        <end position="12"/>
    </location>
</feature>
<reference evidence="2 3" key="1">
    <citation type="submission" date="2015-07" db="EMBL/GenBank/DDBJ databases">
        <title>High-quality genome of monoxenous trypanosomatid Leptomonas pyrrhocoris.</title>
        <authorList>
            <person name="Flegontov P."/>
            <person name="Butenko A."/>
            <person name="Firsov S."/>
            <person name="Vlcek C."/>
            <person name="Logacheva M.D."/>
            <person name="Field M."/>
            <person name="Filatov D."/>
            <person name="Flegontova O."/>
            <person name="Gerasimov E."/>
            <person name="Jackson A.P."/>
            <person name="Kelly S."/>
            <person name="Opperdoes F."/>
            <person name="O'Reilly A."/>
            <person name="Votypka J."/>
            <person name="Yurchenko V."/>
            <person name="Lukes J."/>
        </authorList>
    </citation>
    <scope>NUCLEOTIDE SEQUENCE [LARGE SCALE GENOMIC DNA]</scope>
    <source>
        <strain evidence="2">H10</strain>
    </source>
</reference>
<dbReference type="PANTHER" id="PTHR10699">
    <property type="entry name" value="NEUROMODULIN"/>
    <property type="match status" value="1"/>
</dbReference>
<feature type="region of interest" description="Disordered" evidence="1">
    <location>
        <begin position="671"/>
        <end position="804"/>
    </location>
</feature>
<feature type="compositionally biased region" description="Polar residues" evidence="1">
    <location>
        <begin position="508"/>
        <end position="521"/>
    </location>
</feature>
<dbReference type="VEuPathDB" id="TriTrypDB:LpyrH10_14_1410"/>
<name>A0A0M9FY05_LEPPY</name>
<dbReference type="InterPro" id="IPR011990">
    <property type="entry name" value="TPR-like_helical_dom_sf"/>
</dbReference>
<feature type="compositionally biased region" description="Low complexity" evidence="1">
    <location>
        <begin position="724"/>
        <end position="776"/>
    </location>
</feature>
<feature type="compositionally biased region" description="Polar residues" evidence="1">
    <location>
        <begin position="638"/>
        <end position="648"/>
    </location>
</feature>
<dbReference type="Pfam" id="PF00612">
    <property type="entry name" value="IQ"/>
    <property type="match status" value="6"/>
</dbReference>
<dbReference type="Proteomes" id="UP000037923">
    <property type="component" value="Unassembled WGS sequence"/>
</dbReference>
<feature type="compositionally biased region" description="Pro residues" evidence="1">
    <location>
        <begin position="552"/>
        <end position="562"/>
    </location>
</feature>
<feature type="region of interest" description="Disordered" evidence="1">
    <location>
        <begin position="1"/>
        <end position="27"/>
    </location>
</feature>